<dbReference type="EMBL" id="KU738901">
    <property type="protein sequence ID" value="AMN16023.2"/>
    <property type="molecule type" value="Genomic_DNA"/>
</dbReference>
<reference evidence="2" key="2">
    <citation type="journal article" date="2016" name="Genome Announc.">
        <title>Complete Genome Sequences of Seven Helicoverpa armigera SNPV-AC53-Derived Strains.</title>
        <authorList>
            <person name="Noune C."/>
            <person name="Hauxwell C."/>
        </authorList>
    </citation>
    <scope>NUCLEOTIDE SEQUENCE</scope>
    <source>
        <strain evidence="2">AC53C3</strain>
        <strain evidence="3">AC53C5</strain>
        <strain evidence="4">AC53C6</strain>
        <strain evidence="5">AC53C9</strain>
        <strain evidence="6">AC53T2</strain>
        <strain evidence="9">AC53T5</strain>
    </source>
</reference>
<evidence type="ECO:0000313" key="4">
    <source>
        <dbReference type="EMBL" id="AMN15747.2"/>
    </source>
</evidence>
<dbReference type="EMBL" id="KU738900">
    <property type="protein sequence ID" value="AMN15885.2"/>
    <property type="molecule type" value="Genomic_DNA"/>
</dbReference>
<protein>
    <submittedName>
        <fullName evidence="1">LEF-10</fullName>
    </submittedName>
</protein>
<gene>
    <name evidence="1" type="ORF">HaSNPV-AC53_046</name>
</gene>
<evidence type="ECO:0000313" key="6">
    <source>
        <dbReference type="EMBL" id="AMN16023.2"/>
    </source>
</evidence>
<evidence type="ECO:0000313" key="5">
    <source>
        <dbReference type="EMBL" id="AMN15885.2"/>
    </source>
</evidence>
<organism evidence="1">
    <name type="scientific">Helicoverpa SNPV AC53</name>
    <dbReference type="NCBI Taxonomy" id="1569367"/>
    <lineage>
        <taxon>Viruses</taxon>
        <taxon>Viruses incertae sedis</taxon>
        <taxon>Naldaviricetes</taxon>
        <taxon>Lefavirales</taxon>
        <taxon>Baculoviridae</taxon>
        <taxon>Alphabaculovirus</taxon>
        <taxon>Alphabaculovirus helarmigerae</taxon>
    </lineage>
</organism>
<dbReference type="EMBL" id="KJ909666">
    <property type="protein sequence ID" value="AIG63088.2"/>
    <property type="molecule type" value="Genomic_DNA"/>
</dbReference>
<dbReference type="Pfam" id="PF07206">
    <property type="entry name" value="Baculo_LEF-10"/>
    <property type="match status" value="1"/>
</dbReference>
<evidence type="ECO:0000313" key="7">
    <source>
        <dbReference type="EMBL" id="AMN16161.2"/>
    </source>
</evidence>
<proteinExistence type="predicted"/>
<dbReference type="EMBL" id="KU738904">
    <property type="protein sequence ID" value="AMN16437.2"/>
    <property type="molecule type" value="Genomic_DNA"/>
</dbReference>
<dbReference type="EMBL" id="KU738903">
    <property type="protein sequence ID" value="AMN16298.2"/>
    <property type="molecule type" value="Genomic_DNA"/>
</dbReference>
<dbReference type="EMBL" id="KU738897">
    <property type="protein sequence ID" value="AMN15471.2"/>
    <property type="molecule type" value="Genomic_DNA"/>
</dbReference>
<sequence length="81" mass="8847">MSTRTRITSKMSESLDKPDVLSLILKDNLTIVQDTYIILNVIDKHGAPKSMCIGEIDTLQTDSISKDTVSDSSVTSELSSD</sequence>
<dbReference type="InterPro" id="IPR009855">
    <property type="entry name" value="Baculo_LEF-10"/>
</dbReference>
<name>A0A075TZ06_9ABAC</name>
<evidence type="ECO:0000313" key="3">
    <source>
        <dbReference type="EMBL" id="AMN15609.2"/>
    </source>
</evidence>
<reference evidence="1" key="1">
    <citation type="journal article" date="2015" name="Genome Announc.">
        <title>Complete Genome Sequences of Helicoverpa armigera Single Nucleopolyhedrovirus Strains AC53 and H25EA1 from Australia.</title>
        <authorList>
            <person name="Noune C."/>
            <person name="Hauxwell C."/>
        </authorList>
    </citation>
    <scope>NUCLEOTIDE SEQUENCE</scope>
    <source>
        <strain evidence="1">AC53</strain>
    </source>
</reference>
<dbReference type="EMBL" id="KU738899">
    <property type="protein sequence ID" value="AMN15747.2"/>
    <property type="molecule type" value="Genomic_DNA"/>
</dbReference>
<evidence type="ECO:0000313" key="2">
    <source>
        <dbReference type="EMBL" id="AMN15471.2"/>
    </source>
</evidence>
<dbReference type="EMBL" id="KU738902">
    <property type="protein sequence ID" value="AMN16161.2"/>
    <property type="molecule type" value="Genomic_DNA"/>
</dbReference>
<accession>A0A075TZ06</accession>
<evidence type="ECO:0000313" key="8">
    <source>
        <dbReference type="EMBL" id="AMN16298.2"/>
    </source>
</evidence>
<evidence type="ECO:0000313" key="1">
    <source>
        <dbReference type="EMBL" id="AIG63088.2"/>
    </source>
</evidence>
<evidence type="ECO:0000313" key="9">
    <source>
        <dbReference type="EMBL" id="AMN16437.2"/>
    </source>
</evidence>
<dbReference type="EMBL" id="KU738898">
    <property type="protein sequence ID" value="AMN15609.2"/>
    <property type="molecule type" value="Genomic_DNA"/>
</dbReference>
<reference evidence="1" key="3">
    <citation type="submission" date="2016-08" db="EMBL/GenBank/DDBJ databases">
        <authorList>
            <person name="Seilhamer J.J."/>
        </authorList>
    </citation>
    <scope>NUCLEOTIDE SEQUENCE</scope>
    <source>
        <strain evidence="1">AC53</strain>
        <strain evidence="7">AC53T4.1</strain>
        <strain evidence="8">AC53T4.2</strain>
    </source>
</reference>